<evidence type="ECO:0000259" key="8">
    <source>
        <dbReference type="PROSITE" id="PS50110"/>
    </source>
</evidence>
<feature type="domain" description="Response regulatory" evidence="8">
    <location>
        <begin position="3"/>
        <end position="120"/>
    </location>
</feature>
<feature type="modified residue" description="4-aspartylphosphate" evidence="4">
    <location>
        <position position="55"/>
    </location>
</feature>
<dbReference type="InterPro" id="IPR018060">
    <property type="entry name" value="HTH_AraC"/>
</dbReference>
<dbReference type="RefSeq" id="WP_188993112.1">
    <property type="nucleotide sequence ID" value="NZ_BMHP01000002.1"/>
</dbReference>
<dbReference type="InterPro" id="IPR018062">
    <property type="entry name" value="HTH_AraC-typ_CS"/>
</dbReference>
<dbReference type="Gene3D" id="1.10.10.60">
    <property type="entry name" value="Homeodomain-like"/>
    <property type="match status" value="2"/>
</dbReference>
<evidence type="ECO:0000313" key="10">
    <source>
        <dbReference type="Proteomes" id="UP000612456"/>
    </source>
</evidence>
<dbReference type="EMBL" id="BMHP01000002">
    <property type="protein sequence ID" value="GGD73448.1"/>
    <property type="molecule type" value="Genomic_DNA"/>
</dbReference>
<keyword evidence="5" id="KW-0175">Coiled coil</keyword>
<evidence type="ECO:0000256" key="6">
    <source>
        <dbReference type="SAM" id="MobiDB-lite"/>
    </source>
</evidence>
<comment type="caution">
    <text evidence="9">The sequence shown here is derived from an EMBL/GenBank/DDBJ whole genome shotgun (WGS) entry which is preliminary data.</text>
</comment>
<reference evidence="9" key="2">
    <citation type="submission" date="2020-09" db="EMBL/GenBank/DDBJ databases">
        <authorList>
            <person name="Sun Q."/>
            <person name="Zhou Y."/>
        </authorList>
    </citation>
    <scope>NUCLEOTIDE SEQUENCE</scope>
    <source>
        <strain evidence="9">CGMCC 1.15178</strain>
    </source>
</reference>
<dbReference type="PANTHER" id="PTHR43280:SF28">
    <property type="entry name" value="HTH-TYPE TRANSCRIPTIONAL ACTIVATOR RHAS"/>
    <property type="match status" value="1"/>
</dbReference>
<dbReference type="InterPro" id="IPR020449">
    <property type="entry name" value="Tscrpt_reg_AraC-type_HTH"/>
</dbReference>
<dbReference type="PROSITE" id="PS01124">
    <property type="entry name" value="HTH_ARAC_FAMILY_2"/>
    <property type="match status" value="1"/>
</dbReference>
<feature type="compositionally biased region" description="Polar residues" evidence="6">
    <location>
        <begin position="523"/>
        <end position="534"/>
    </location>
</feature>
<dbReference type="SMART" id="SM00342">
    <property type="entry name" value="HTH_ARAC"/>
    <property type="match status" value="1"/>
</dbReference>
<keyword evidence="4" id="KW-0597">Phosphoprotein</keyword>
<dbReference type="InterPro" id="IPR009057">
    <property type="entry name" value="Homeodomain-like_sf"/>
</dbReference>
<dbReference type="PRINTS" id="PR00032">
    <property type="entry name" value="HTHARAC"/>
</dbReference>
<feature type="region of interest" description="Disordered" evidence="6">
    <location>
        <begin position="515"/>
        <end position="534"/>
    </location>
</feature>
<evidence type="ECO:0000256" key="1">
    <source>
        <dbReference type="ARBA" id="ARBA00023015"/>
    </source>
</evidence>
<dbReference type="SUPFAM" id="SSF52172">
    <property type="entry name" value="CheY-like"/>
    <property type="match status" value="1"/>
</dbReference>
<dbReference type="Pfam" id="PF17853">
    <property type="entry name" value="GGDEF_2"/>
    <property type="match status" value="1"/>
</dbReference>
<organism evidence="9 10">
    <name type="scientific">Paenibacillus nasutitermitis</name>
    <dbReference type="NCBI Taxonomy" id="1652958"/>
    <lineage>
        <taxon>Bacteria</taxon>
        <taxon>Bacillati</taxon>
        <taxon>Bacillota</taxon>
        <taxon>Bacilli</taxon>
        <taxon>Bacillales</taxon>
        <taxon>Paenibacillaceae</taxon>
        <taxon>Paenibacillus</taxon>
    </lineage>
</organism>
<gene>
    <name evidence="9" type="ORF">GCM10010911_34170</name>
</gene>
<dbReference type="InterPro" id="IPR041522">
    <property type="entry name" value="CdaR_GGDEF"/>
</dbReference>
<reference evidence="9" key="1">
    <citation type="journal article" date="2014" name="Int. J. Syst. Evol. Microbiol.">
        <title>Complete genome sequence of Corynebacterium casei LMG S-19264T (=DSM 44701T), isolated from a smear-ripened cheese.</title>
        <authorList>
            <consortium name="US DOE Joint Genome Institute (JGI-PGF)"/>
            <person name="Walter F."/>
            <person name="Albersmeier A."/>
            <person name="Kalinowski J."/>
            <person name="Ruckert C."/>
        </authorList>
    </citation>
    <scope>NUCLEOTIDE SEQUENCE</scope>
    <source>
        <strain evidence="9">CGMCC 1.15178</strain>
    </source>
</reference>
<keyword evidence="2" id="KW-0238">DNA-binding</keyword>
<dbReference type="PROSITE" id="PS50110">
    <property type="entry name" value="RESPONSE_REGULATORY"/>
    <property type="match status" value="1"/>
</dbReference>
<dbReference type="InterPro" id="IPR011006">
    <property type="entry name" value="CheY-like_superfamily"/>
</dbReference>
<sequence length="534" mass="60557">MCRVLLVDDEFMARAGLRATFDWEGNGYTLVGEAANGMRAMQWIESREVDILITDIAMPVMDGLELMRRTRELCPWVKVLLLSCHSDFDYVREGIRLGASDYILKPTLNADSLKTILDKMREELREEEVNRQLLDKYRNKQVAEQQEELEKVLIQSVYGKEEALKSIHAAIGDMASGYYFAVIRLHGVDGFAAESEDQLIGQISQLKAAVYEQLKVPIAAIIHPDLLIAVIPGHAFQSGGLRESIRAIMGDREYDHGEYTAGISRIYEDPLKIQSAFSEARLALEDTFFYGIGSIVQAVEQIEEEVFPSRDLPNKMHLLKEALAAARGSEAKEQVHRIMDLWSPAFKTKQQVIAEAEQILSLLTLSKHSNIVMVPYIRQLSKLDFAPDIKRHVEACFSETPIEKDQDMPDITLHGRIIVQAVQFMTEHFTESISLQQVADEVNVSRNYFSEMFKRETGKNFIEYLITLRVKRAKELLSESTLRVYEVAEQSGFNDVKHFSKQFKKIVGLTPAEFHGQPRKSGGQANCGKQDTFS</sequence>
<dbReference type="CDD" id="cd17536">
    <property type="entry name" value="REC_YesN-like"/>
    <property type="match status" value="1"/>
</dbReference>
<evidence type="ECO:0000313" key="9">
    <source>
        <dbReference type="EMBL" id="GGD73448.1"/>
    </source>
</evidence>
<accession>A0A916Z2R4</accession>
<dbReference type="SMART" id="SM00448">
    <property type="entry name" value="REC"/>
    <property type="match status" value="1"/>
</dbReference>
<evidence type="ECO:0000256" key="3">
    <source>
        <dbReference type="ARBA" id="ARBA00023163"/>
    </source>
</evidence>
<keyword evidence="3" id="KW-0804">Transcription</keyword>
<dbReference type="GO" id="GO:0000160">
    <property type="term" value="P:phosphorelay signal transduction system"/>
    <property type="evidence" value="ECO:0007669"/>
    <property type="project" value="InterPro"/>
</dbReference>
<dbReference type="Proteomes" id="UP000612456">
    <property type="component" value="Unassembled WGS sequence"/>
</dbReference>
<protein>
    <recommendedName>
        <fullName evidence="11">Response regulator</fullName>
    </recommendedName>
</protein>
<keyword evidence="1" id="KW-0805">Transcription regulation</keyword>
<dbReference type="Pfam" id="PF00072">
    <property type="entry name" value="Response_reg"/>
    <property type="match status" value="1"/>
</dbReference>
<dbReference type="PANTHER" id="PTHR43280">
    <property type="entry name" value="ARAC-FAMILY TRANSCRIPTIONAL REGULATOR"/>
    <property type="match status" value="1"/>
</dbReference>
<feature type="coiled-coil region" evidence="5">
    <location>
        <begin position="110"/>
        <end position="137"/>
    </location>
</feature>
<evidence type="ECO:0008006" key="11">
    <source>
        <dbReference type="Google" id="ProtNLM"/>
    </source>
</evidence>
<dbReference type="GO" id="GO:0043565">
    <property type="term" value="F:sequence-specific DNA binding"/>
    <property type="evidence" value="ECO:0007669"/>
    <property type="project" value="InterPro"/>
</dbReference>
<keyword evidence="10" id="KW-1185">Reference proteome</keyword>
<name>A0A916Z2R4_9BACL</name>
<evidence type="ECO:0000256" key="5">
    <source>
        <dbReference type="SAM" id="Coils"/>
    </source>
</evidence>
<feature type="domain" description="HTH araC/xylS-type" evidence="7">
    <location>
        <begin position="419"/>
        <end position="517"/>
    </location>
</feature>
<dbReference type="Pfam" id="PF12833">
    <property type="entry name" value="HTH_18"/>
    <property type="match status" value="1"/>
</dbReference>
<dbReference type="Gene3D" id="3.40.50.2300">
    <property type="match status" value="1"/>
</dbReference>
<dbReference type="AlphaFoldDB" id="A0A916Z2R4"/>
<dbReference type="GO" id="GO:0003700">
    <property type="term" value="F:DNA-binding transcription factor activity"/>
    <property type="evidence" value="ECO:0007669"/>
    <property type="project" value="InterPro"/>
</dbReference>
<dbReference type="SUPFAM" id="SSF46689">
    <property type="entry name" value="Homeodomain-like"/>
    <property type="match status" value="2"/>
</dbReference>
<evidence type="ECO:0000259" key="7">
    <source>
        <dbReference type="PROSITE" id="PS01124"/>
    </source>
</evidence>
<proteinExistence type="predicted"/>
<evidence type="ECO:0000256" key="4">
    <source>
        <dbReference type="PROSITE-ProRule" id="PRU00169"/>
    </source>
</evidence>
<dbReference type="PROSITE" id="PS00041">
    <property type="entry name" value="HTH_ARAC_FAMILY_1"/>
    <property type="match status" value="1"/>
</dbReference>
<dbReference type="InterPro" id="IPR001789">
    <property type="entry name" value="Sig_transdc_resp-reg_receiver"/>
</dbReference>
<evidence type="ECO:0000256" key="2">
    <source>
        <dbReference type="ARBA" id="ARBA00023125"/>
    </source>
</evidence>